<dbReference type="Proteomes" id="UP001209570">
    <property type="component" value="Unassembled WGS sequence"/>
</dbReference>
<evidence type="ECO:0000313" key="1">
    <source>
        <dbReference type="EMBL" id="KAJ0409232.1"/>
    </source>
</evidence>
<comment type="caution">
    <text evidence="1">The sequence shown here is derived from an EMBL/GenBank/DDBJ whole genome shotgun (WGS) entry which is preliminary data.</text>
</comment>
<name>A0AAD5LQH4_PYTIN</name>
<protein>
    <submittedName>
        <fullName evidence="1">Uncharacterized protein</fullName>
    </submittedName>
</protein>
<accession>A0AAD5LQH4</accession>
<evidence type="ECO:0000313" key="2">
    <source>
        <dbReference type="Proteomes" id="UP001209570"/>
    </source>
</evidence>
<dbReference type="EMBL" id="JAKCXM010000005">
    <property type="protein sequence ID" value="KAJ0409232.1"/>
    <property type="molecule type" value="Genomic_DNA"/>
</dbReference>
<sequence>MGNAKSKAVEQTVRATALQPLQAPVPILGARHCLESARTFLVRHKTRGSEMTVSVYDYANETRGARAFQVNGTQLFFTVCGAEDSDAIVRVRPVNQVNFAVETPAPTLRETTVHLYTLKRMLKENTPVTIGVVKDQLTGHSYRLGYTGVWKYGVVIWLASEKTPDCPTTIAKTYPSHRGGIQVSYCLEVVEGVDMAALMTMIAVLDMGPYASSPGLGASMGVMG</sequence>
<dbReference type="AlphaFoldDB" id="A0AAD5LQH4"/>
<gene>
    <name evidence="1" type="ORF">P43SY_006729</name>
</gene>
<keyword evidence="2" id="KW-1185">Reference proteome</keyword>
<proteinExistence type="predicted"/>
<reference evidence="1" key="1">
    <citation type="submission" date="2021-12" db="EMBL/GenBank/DDBJ databases">
        <title>Prjna785345.</title>
        <authorList>
            <person name="Rujirawat T."/>
            <person name="Krajaejun T."/>
        </authorList>
    </citation>
    <scope>NUCLEOTIDE SEQUENCE</scope>
    <source>
        <strain evidence="1">Pi057C3</strain>
    </source>
</reference>
<organism evidence="1 2">
    <name type="scientific">Pythium insidiosum</name>
    <name type="common">Pythiosis disease agent</name>
    <dbReference type="NCBI Taxonomy" id="114742"/>
    <lineage>
        <taxon>Eukaryota</taxon>
        <taxon>Sar</taxon>
        <taxon>Stramenopiles</taxon>
        <taxon>Oomycota</taxon>
        <taxon>Peronosporomycetes</taxon>
        <taxon>Pythiales</taxon>
        <taxon>Pythiaceae</taxon>
        <taxon>Pythium</taxon>
    </lineage>
</organism>